<dbReference type="GeneID" id="97243004"/>
<dbReference type="Gene3D" id="1.10.150.690">
    <property type="entry name" value="DUF2063"/>
    <property type="match status" value="1"/>
</dbReference>
<dbReference type="RefSeq" id="WP_062763669.1">
    <property type="nucleotide sequence ID" value="NZ_CP121045.1"/>
</dbReference>
<proteinExistence type="predicted"/>
<comment type="caution">
    <text evidence="2">The sequence shown here is derived from an EMBL/GenBank/DDBJ whole genome shotgun (WGS) entry which is preliminary data.</text>
</comment>
<accession>A0A162L6N4</accession>
<protein>
    <recommendedName>
        <fullName evidence="1">Putative DNA-binding domain-containing protein</fullName>
    </recommendedName>
</protein>
<dbReference type="EMBL" id="LPZR01000113">
    <property type="protein sequence ID" value="KYO53509.1"/>
    <property type="molecule type" value="Genomic_DNA"/>
</dbReference>
<feature type="domain" description="Putative DNA-binding" evidence="1">
    <location>
        <begin position="18"/>
        <end position="100"/>
    </location>
</feature>
<dbReference type="Pfam" id="PF09836">
    <property type="entry name" value="DUF2063"/>
    <property type="match status" value="1"/>
</dbReference>
<dbReference type="InterPro" id="IPR044922">
    <property type="entry name" value="DUF2063_N_sf"/>
</dbReference>
<dbReference type="OrthoDB" id="4146344at2"/>
<dbReference type="InterPro" id="IPR018640">
    <property type="entry name" value="DUF2063"/>
</dbReference>
<evidence type="ECO:0000259" key="1">
    <source>
        <dbReference type="Pfam" id="PF09836"/>
    </source>
</evidence>
<dbReference type="Proteomes" id="UP000075787">
    <property type="component" value="Unassembled WGS sequence"/>
</dbReference>
<sequence length="255" mass="26726">MSLGDFQDRMAAMAFGRAPVDPAAIAGWADPRWSAAALQRRLAVHRRNAAGAAIEALAAAFPVTRMMIGDAAFAIFARACLRDHPPAVPQLSAWGADFPDQLAAEADLWPAVAWVARLEWARVAVWFAPETPVFHPGEAPPTRLMLRPSARVVDAPWPVQAIWAAHQPDAAMDLARAIEQGPDCVLVVRGPSGLPVHHLMPAGTGGLAGLFCPNDRGEVPALAAVVALALERRPDLDLPAALGGLISAGALGPAA</sequence>
<evidence type="ECO:0000313" key="2">
    <source>
        <dbReference type="EMBL" id="KYO53509.1"/>
    </source>
</evidence>
<evidence type="ECO:0000313" key="3">
    <source>
        <dbReference type="Proteomes" id="UP000075787"/>
    </source>
</evidence>
<dbReference type="AlphaFoldDB" id="A0A162L6N4"/>
<organism evidence="2 3">
    <name type="scientific">Tistrella mobilis</name>
    <dbReference type="NCBI Taxonomy" id="171437"/>
    <lineage>
        <taxon>Bacteria</taxon>
        <taxon>Pseudomonadati</taxon>
        <taxon>Pseudomonadota</taxon>
        <taxon>Alphaproteobacteria</taxon>
        <taxon>Geminicoccales</taxon>
        <taxon>Geminicoccaceae</taxon>
        <taxon>Tistrella</taxon>
    </lineage>
</organism>
<name>A0A162L6N4_9PROT</name>
<reference evidence="2 3" key="1">
    <citation type="submission" date="2015-12" db="EMBL/GenBank/DDBJ databases">
        <title>Genome sequence of Tistrella mobilis MCCC 1A02139.</title>
        <authorList>
            <person name="Lu L."/>
            <person name="Lai Q."/>
            <person name="Shao Z."/>
            <person name="Qian P."/>
        </authorList>
    </citation>
    <scope>NUCLEOTIDE SEQUENCE [LARGE SCALE GENOMIC DNA]</scope>
    <source>
        <strain evidence="2 3">MCCC 1A02139</strain>
    </source>
</reference>
<gene>
    <name evidence="2" type="ORF">AUP44_03970</name>
</gene>